<dbReference type="AlphaFoldDB" id="A0A6P1VUQ3"/>
<dbReference type="EMBL" id="CP045997">
    <property type="protein sequence ID" value="QHV95690.1"/>
    <property type="molecule type" value="Genomic_DNA"/>
</dbReference>
<evidence type="ECO:0000313" key="1">
    <source>
        <dbReference type="EMBL" id="QHV95690.1"/>
    </source>
</evidence>
<dbReference type="KEGG" id="senf:GJR95_12025"/>
<accession>A0A6P1VUQ3</accession>
<keyword evidence="2" id="KW-1185">Reference proteome</keyword>
<organism evidence="1 2">
    <name type="scientific">Spirosoma endbachense</name>
    <dbReference type="NCBI Taxonomy" id="2666025"/>
    <lineage>
        <taxon>Bacteria</taxon>
        <taxon>Pseudomonadati</taxon>
        <taxon>Bacteroidota</taxon>
        <taxon>Cytophagia</taxon>
        <taxon>Cytophagales</taxon>
        <taxon>Cytophagaceae</taxon>
        <taxon>Spirosoma</taxon>
    </lineage>
</organism>
<dbReference type="RefSeq" id="WP_162386100.1">
    <property type="nucleotide sequence ID" value="NZ_CP045997.1"/>
</dbReference>
<sequence>MIALFWVLWLSVWGDGTRLSATKHTLSIQISGLQVAQGTLLVSVFASPAGFPTDQSYALCVQKIPLIDLLDQPPRVQFNLPEGHYAVAVLHDKNKNGRMDTNWVGMPKEGYCVSNNVKGHVGPPRFEQAQFWLSRDARQQLQLIY</sequence>
<reference evidence="1 2" key="1">
    <citation type="submission" date="2019-11" db="EMBL/GenBank/DDBJ databases">
        <title>Spirosoma endbachense sp. nov., isolated from a natural salt meadow.</title>
        <authorList>
            <person name="Rojas J."/>
            <person name="Ambika Manirajan B."/>
            <person name="Ratering S."/>
            <person name="Suarez C."/>
            <person name="Geissler-Plaum R."/>
            <person name="Schnell S."/>
        </authorList>
    </citation>
    <scope>NUCLEOTIDE SEQUENCE [LARGE SCALE GENOMIC DNA]</scope>
    <source>
        <strain evidence="1 2">I-24</strain>
    </source>
</reference>
<dbReference type="Proteomes" id="UP000464577">
    <property type="component" value="Chromosome"/>
</dbReference>
<name>A0A6P1VUQ3_9BACT</name>
<proteinExistence type="predicted"/>
<gene>
    <name evidence="1" type="ORF">GJR95_12025</name>
</gene>
<dbReference type="InterPro" id="IPR018673">
    <property type="entry name" value="DUF2141"/>
</dbReference>
<protein>
    <submittedName>
        <fullName evidence="1">DUF2141 domain-containing protein</fullName>
    </submittedName>
</protein>
<dbReference type="Pfam" id="PF09912">
    <property type="entry name" value="DUF2141"/>
    <property type="match status" value="1"/>
</dbReference>
<evidence type="ECO:0000313" key="2">
    <source>
        <dbReference type="Proteomes" id="UP000464577"/>
    </source>
</evidence>